<organism evidence="1 2">
    <name type="scientific">Proteus phage vB_PmiM_Pm5461</name>
    <dbReference type="NCBI Taxonomy" id="1636250"/>
    <lineage>
        <taxon>Viruses</taxon>
        <taxon>Duplodnaviria</taxon>
        <taxon>Heunggongvirae</taxon>
        <taxon>Uroviricota</taxon>
        <taxon>Caudoviricetes</taxon>
        <taxon>Pantevenvirales</taxon>
        <taxon>Straboviridae</taxon>
        <taxon>Bragavirus</taxon>
        <taxon>Bragavirus pm5461</taxon>
    </lineage>
</organism>
<reference evidence="1 2" key="1">
    <citation type="submission" date="2015-03" db="EMBL/GenBank/DDBJ databases">
        <authorList>
            <person name="Melo L.D.R."/>
            <person name="Veiga P."/>
            <person name="Cerca N."/>
            <person name="Kropinski A.M."/>
            <person name="Azeredo J."/>
            <person name="Almeida C."/>
            <person name="Sillankorva S."/>
        </authorList>
    </citation>
    <scope>NUCLEOTIDE SEQUENCE [LARGE SCALE GENOMIC DNA]</scope>
</reference>
<dbReference type="Proteomes" id="UP000202749">
    <property type="component" value="Segment"/>
</dbReference>
<dbReference type="RefSeq" id="YP_009195492.1">
    <property type="nucleotide sequence ID" value="NC_028762.1"/>
</dbReference>
<name>A0A0G2SSG8_9CAUD</name>
<accession>A0A0G2SSG8</accession>
<keyword evidence="2" id="KW-1185">Reference proteome</keyword>
<dbReference type="KEGG" id="vg:26622873"/>
<gene>
    <name evidence="1" type="ORF">Pm5461_074</name>
</gene>
<dbReference type="GeneID" id="26622873"/>
<protein>
    <submittedName>
        <fullName evidence="1">Uncharacterized protein</fullName>
    </submittedName>
</protein>
<dbReference type="EMBL" id="KP890823">
    <property type="protein sequence ID" value="AKA61936.1"/>
    <property type="molecule type" value="Genomic_DNA"/>
</dbReference>
<proteinExistence type="predicted"/>
<evidence type="ECO:0000313" key="2">
    <source>
        <dbReference type="Proteomes" id="UP000202749"/>
    </source>
</evidence>
<sequence length="188" mass="21259">MPILTHKYGPVSTDNVDIKEGDEVEVIFKYSPTVENFILVSTPPPIVYEAKILGIDKLSNSMFLKIDSFIRGCAIGKVYKLLDQVKYDFSFLGSAFIPKDLEIELRIGPSRKLISMNTMTYCKETKGYSWVQAKPGDVITNAKGKPYSILYITDTTLLIQHSDQEPILIRISDSSAMKAFELKYVQQF</sequence>
<evidence type="ECO:0000313" key="1">
    <source>
        <dbReference type="EMBL" id="AKA61936.1"/>
    </source>
</evidence>